<feature type="transmembrane region" description="Helical" evidence="1">
    <location>
        <begin position="254"/>
        <end position="274"/>
    </location>
</feature>
<dbReference type="PANTHER" id="PTHR23021">
    <property type="entry name" value="SERPENTINE RECEPTOR, CLASS T"/>
    <property type="match status" value="1"/>
</dbReference>
<feature type="transmembrane region" description="Helical" evidence="1">
    <location>
        <begin position="221"/>
        <end position="242"/>
    </location>
</feature>
<sequence length="307" mass="35052">MAVSYCVDPDPIFYGTSRTAAGTLFIVLSAVSIALHVLFIAAVRKMAGWESNFAFTLLITMSICAMIRLGNYIICNIIALCYVDFCSNHHIFTALGSLDLASYFSIILITVLITIHRVVYTIFATRAKNLVQPYFMKGLLVFIAVCFAIIVYFTYPSSTHYHFVPNLLSYDDLAESNFELLRLAKRVANYTLGGTNIFAYSIIFTYLYCRHSLSFTTNESRMTLQVALFVSIECMYFIYWEFFEKRVMSITGLLTRNLITLGFYISIILPYLLINKRIQKRIFEILGMKQKARLVMGSRSVIICRTV</sequence>
<dbReference type="Proteomes" id="UP001176961">
    <property type="component" value="Unassembled WGS sequence"/>
</dbReference>
<keyword evidence="3" id="KW-1185">Reference proteome</keyword>
<dbReference type="AlphaFoldDB" id="A0AA36GHC2"/>
<reference evidence="2" key="1">
    <citation type="submission" date="2023-07" db="EMBL/GenBank/DDBJ databases">
        <authorList>
            <consortium name="CYATHOMIX"/>
        </authorList>
    </citation>
    <scope>NUCLEOTIDE SEQUENCE</scope>
    <source>
        <strain evidence="2">N/A</strain>
    </source>
</reference>
<evidence type="ECO:0000313" key="2">
    <source>
        <dbReference type="EMBL" id="CAJ0592586.1"/>
    </source>
</evidence>
<evidence type="ECO:0000313" key="3">
    <source>
        <dbReference type="Proteomes" id="UP001176961"/>
    </source>
</evidence>
<feature type="transmembrane region" description="Helical" evidence="1">
    <location>
        <begin position="135"/>
        <end position="155"/>
    </location>
</feature>
<evidence type="ECO:0000256" key="1">
    <source>
        <dbReference type="SAM" id="Phobius"/>
    </source>
</evidence>
<protein>
    <submittedName>
        <fullName evidence="2">Uncharacterized protein</fullName>
    </submittedName>
</protein>
<accession>A0AA36GHC2</accession>
<gene>
    <name evidence="2" type="ORF">CYNAS_LOCUS4569</name>
</gene>
<dbReference type="EMBL" id="CATQJL010000112">
    <property type="protein sequence ID" value="CAJ0592586.1"/>
    <property type="molecule type" value="Genomic_DNA"/>
</dbReference>
<feature type="transmembrane region" description="Helical" evidence="1">
    <location>
        <begin position="100"/>
        <end position="123"/>
    </location>
</feature>
<organism evidence="2 3">
    <name type="scientific">Cylicocyclus nassatus</name>
    <name type="common">Nematode worm</name>
    <dbReference type="NCBI Taxonomy" id="53992"/>
    <lineage>
        <taxon>Eukaryota</taxon>
        <taxon>Metazoa</taxon>
        <taxon>Ecdysozoa</taxon>
        <taxon>Nematoda</taxon>
        <taxon>Chromadorea</taxon>
        <taxon>Rhabditida</taxon>
        <taxon>Rhabditina</taxon>
        <taxon>Rhabditomorpha</taxon>
        <taxon>Strongyloidea</taxon>
        <taxon>Strongylidae</taxon>
        <taxon>Cylicocyclus</taxon>
    </lineage>
</organism>
<feature type="transmembrane region" description="Helical" evidence="1">
    <location>
        <begin position="55"/>
        <end position="80"/>
    </location>
</feature>
<dbReference type="InterPro" id="IPR019425">
    <property type="entry name" value="7TM_GPCR_serpentine_rcpt_Srt"/>
</dbReference>
<comment type="caution">
    <text evidence="2">The sequence shown here is derived from an EMBL/GenBank/DDBJ whole genome shotgun (WGS) entry which is preliminary data.</text>
</comment>
<keyword evidence="1" id="KW-0812">Transmembrane</keyword>
<feature type="transmembrane region" description="Helical" evidence="1">
    <location>
        <begin position="187"/>
        <end position="209"/>
    </location>
</feature>
<dbReference type="PANTHER" id="PTHR23021:SF26">
    <property type="entry name" value="SERPENTINE RECEPTOR, CLASS T"/>
    <property type="match status" value="1"/>
</dbReference>
<name>A0AA36GHC2_CYLNA</name>
<feature type="transmembrane region" description="Helical" evidence="1">
    <location>
        <begin position="20"/>
        <end position="43"/>
    </location>
</feature>
<keyword evidence="1" id="KW-1133">Transmembrane helix</keyword>
<keyword evidence="1" id="KW-0472">Membrane</keyword>
<proteinExistence type="predicted"/>